<proteinExistence type="predicted"/>
<comment type="caution">
    <text evidence="3">The sequence shown here is derived from an EMBL/GenBank/DDBJ whole genome shotgun (WGS) entry which is preliminary data.</text>
</comment>
<feature type="region of interest" description="Disordered" evidence="1">
    <location>
        <begin position="1"/>
        <end position="22"/>
    </location>
</feature>
<feature type="region of interest" description="Disordered" evidence="1">
    <location>
        <begin position="602"/>
        <end position="621"/>
    </location>
</feature>
<feature type="compositionally biased region" description="Polar residues" evidence="1">
    <location>
        <begin position="502"/>
        <end position="518"/>
    </location>
</feature>
<evidence type="ECO:0000256" key="1">
    <source>
        <dbReference type="SAM" id="MobiDB-lite"/>
    </source>
</evidence>
<organism evidence="3 4">
    <name type="scientific">Paracoccidioides brasiliensis</name>
    <dbReference type="NCBI Taxonomy" id="121759"/>
    <lineage>
        <taxon>Eukaryota</taxon>
        <taxon>Fungi</taxon>
        <taxon>Dikarya</taxon>
        <taxon>Ascomycota</taxon>
        <taxon>Pezizomycotina</taxon>
        <taxon>Eurotiomycetes</taxon>
        <taxon>Eurotiomycetidae</taxon>
        <taxon>Onygenales</taxon>
        <taxon>Ajellomycetaceae</taxon>
        <taxon>Paracoccidioides</taxon>
    </lineage>
</organism>
<feature type="compositionally biased region" description="Low complexity" evidence="1">
    <location>
        <begin position="523"/>
        <end position="534"/>
    </location>
</feature>
<gene>
    <name evidence="3" type="ORF">ACO22_07187</name>
</gene>
<dbReference type="SUPFAM" id="SSF51735">
    <property type="entry name" value="NAD(P)-binding Rossmann-fold domains"/>
    <property type="match status" value="1"/>
</dbReference>
<dbReference type="InterPro" id="IPR000683">
    <property type="entry name" value="Gfo/Idh/MocA-like_OxRdtase_N"/>
</dbReference>
<dbReference type="AlphaFoldDB" id="A0A1D2J5B5"/>
<dbReference type="VEuPathDB" id="FungiDB:PADG_00683"/>
<dbReference type="Gene3D" id="3.40.50.720">
    <property type="entry name" value="NAD(P)-binding Rossmann-like Domain"/>
    <property type="match status" value="1"/>
</dbReference>
<evidence type="ECO:0000313" key="3">
    <source>
        <dbReference type="EMBL" id="ODH13508.1"/>
    </source>
</evidence>
<feature type="compositionally biased region" description="Basic and acidic residues" evidence="1">
    <location>
        <begin position="602"/>
        <end position="618"/>
    </location>
</feature>
<feature type="region of interest" description="Disordered" evidence="1">
    <location>
        <begin position="664"/>
        <end position="690"/>
    </location>
</feature>
<feature type="region of interest" description="Disordered" evidence="1">
    <location>
        <begin position="35"/>
        <end position="60"/>
    </location>
</feature>
<feature type="compositionally biased region" description="Polar residues" evidence="1">
    <location>
        <begin position="679"/>
        <end position="690"/>
    </location>
</feature>
<reference evidence="3 4" key="1">
    <citation type="submission" date="2016-06" db="EMBL/GenBank/DDBJ databases">
        <authorList>
            <person name="Kjaerup R.B."/>
            <person name="Dalgaard T.S."/>
            <person name="Juul-Madsen H.R."/>
        </authorList>
    </citation>
    <scope>NUCLEOTIDE SEQUENCE [LARGE SCALE GENOMIC DNA]</scope>
    <source>
        <strain evidence="3 4">Pb300</strain>
    </source>
</reference>
<sequence>MSLELYHYRPSTPPSMPASGYLTVSRNNHNYIHARADSSSSNNSTPESGISNLTTPNRSPVLRQHGPALLPRIRPQDLTVEPVSCSGPIRARKTSLNVRKPPGFVPYPANRSQARLFLASLIDCSTVSPISASSVVGNRGPSTLSSPVTLTPSHSRRLSGRSHSRSTSTSSIDESIWGRYAYPTYRNVPRYVSQYSPTAPVSATSHLSMSYPPFNEQAAPQLEPSPLPLPSYPYLESPVTSVSSLLPAPALISTPPYSDSGDLELSTTLLKYLTEPTQAINLVSKVRVPLGRGQQQHFWWDIRNLRNWTSFSLSTIHSIPNLTELLTTQVSQDTHPLSTVSPSRLFPSSEGSLSELIRDIYAPRVNAALQTSLGKDFCLHLKPTPEAFLTGNRSKSGPHFIANYNTDTAQTSSGAKRGRLVGLVKSFDCWNSGMRNQQPHKRVEYLNGLAHLQRCMRDHSCRYGFIMTEIELVCVRAGCDEGDNVPYFGYLEVAAPIPTNLSSETYSPPSPHNLNTNMDRSHSATSTQSSSHSPSPSPPPFSSSHSRSTSPSSPSHKTPLTATLALYFLLFLSKSEPLPTQPSWYLNVGGSGVLPRQHVLPEGKDKWIPDPQTGEKRDAKRVRGWVWPQDPWHRREGGGASRVKAQAHAQAQLQLRIQQQSQQDQVAWAGAGGRKKWHNQSQPLNSSQHCLSHPADFQSDCNKPTTGFAQGQHPSVILRPGLLQLGCELTAMASTESTKHIATAAPRFLVIGAGSRGSAYARAITNATTGVIHAVAEVDAFKRQGFGRSYIWGSEPPGEGQEFADWKEWLQWEKLRREKEKEGGGEQPKGVDGVFICTLDEMHVEILLAIAPLNLHILCEKPLATSLQDCLAISRAFNENNLSRSKIFSIGHVLRYSPHNQILRRLLLEDRVIGEITFLEHTEPVGWYHFAHSFVRGNWRRETQGGDGSLLTKCSHDIDFILWLLSFPPPGAPDDYPHHTPQSIFSTGSLTQFRQAGKPTAAGDATNCLSCPAEKDCIYSAIKIYKDRFLSKGLTKWPVHIVCPDIEDTFETSGMAAAESLLMKTLAEDYDKSTTSDAVVAARPWFGRCVYESDNSVIENQVVTISWADDPLPLPSAATAATAGQQDLHTRLRGRGAKTAVLHMVASTEAQCERRGRVSGTKGELTYDSKTISVYDFGSGERAITYVPEPPPEETESHGGGDYGLTRAFVRAVDVVENLGWEAERAQRTFVGCSFEEAVISHATVFAAEEARREGKVVRWQEWWAGKRE</sequence>
<dbReference type="Proteomes" id="UP000242814">
    <property type="component" value="Unassembled WGS sequence"/>
</dbReference>
<evidence type="ECO:0000313" key="4">
    <source>
        <dbReference type="Proteomes" id="UP000242814"/>
    </source>
</evidence>
<protein>
    <recommendedName>
        <fullName evidence="2">Gfo/Idh/MocA-like oxidoreductase N-terminal domain-containing protein</fullName>
    </recommendedName>
</protein>
<accession>A0A1D2J5B5</accession>
<feature type="compositionally biased region" description="Low complexity" evidence="1">
    <location>
        <begin position="542"/>
        <end position="557"/>
    </location>
</feature>
<dbReference type="VEuPathDB" id="FungiDB:PABG_02272"/>
<evidence type="ECO:0000259" key="2">
    <source>
        <dbReference type="Pfam" id="PF01408"/>
    </source>
</evidence>
<feature type="region of interest" description="Disordered" evidence="1">
    <location>
        <begin position="502"/>
        <end position="557"/>
    </location>
</feature>
<dbReference type="GO" id="GO:0000166">
    <property type="term" value="F:nucleotide binding"/>
    <property type="evidence" value="ECO:0007669"/>
    <property type="project" value="InterPro"/>
</dbReference>
<dbReference type="InterPro" id="IPR036291">
    <property type="entry name" value="NAD(P)-bd_dom_sf"/>
</dbReference>
<feature type="compositionally biased region" description="Polar residues" evidence="1">
    <location>
        <begin position="45"/>
        <end position="58"/>
    </location>
</feature>
<feature type="region of interest" description="Disordered" evidence="1">
    <location>
        <begin position="132"/>
        <end position="169"/>
    </location>
</feature>
<feature type="compositionally biased region" description="Basic residues" evidence="1">
    <location>
        <begin position="154"/>
        <end position="164"/>
    </location>
</feature>
<dbReference type="PANTHER" id="PTHR43377:SF12">
    <property type="entry name" value="BINDING ROSSMANN FOLD OXIDOREDUCTASE, PUTATIVE (AFU_ORTHOLOGUE AFUA_3G11840)-RELATED"/>
    <property type="match status" value="1"/>
</dbReference>
<feature type="domain" description="Gfo/Idh/MocA-like oxidoreductase N-terminal" evidence="2">
    <location>
        <begin position="747"/>
        <end position="881"/>
    </location>
</feature>
<dbReference type="PANTHER" id="PTHR43377">
    <property type="entry name" value="BILIVERDIN REDUCTASE A"/>
    <property type="match status" value="1"/>
</dbReference>
<name>A0A1D2J5B5_PARBR</name>
<dbReference type="SUPFAM" id="SSF55347">
    <property type="entry name" value="Glyceraldehyde-3-phosphate dehydrogenase-like, C-terminal domain"/>
    <property type="match status" value="1"/>
</dbReference>
<dbReference type="EMBL" id="LZYO01000474">
    <property type="protein sequence ID" value="ODH13508.1"/>
    <property type="molecule type" value="Genomic_DNA"/>
</dbReference>
<dbReference type="Pfam" id="PF01408">
    <property type="entry name" value="GFO_IDH_MocA"/>
    <property type="match status" value="1"/>
</dbReference>
<dbReference type="Gene3D" id="3.30.360.10">
    <property type="entry name" value="Dihydrodipicolinate Reductase, domain 2"/>
    <property type="match status" value="2"/>
</dbReference>
<dbReference type="VEuPathDB" id="FungiDB:PABG_02273"/>
<dbReference type="InterPro" id="IPR051450">
    <property type="entry name" value="Gfo/Idh/MocA_Oxidoreductases"/>
</dbReference>
<feature type="compositionally biased region" description="Low complexity" evidence="1">
    <location>
        <begin position="141"/>
        <end position="153"/>
    </location>
</feature>
<dbReference type="VEuPathDB" id="FungiDB:PADG_00682"/>